<protein>
    <recommendedName>
        <fullName evidence="3">OTU domain-containing protein</fullName>
    </recommendedName>
</protein>
<gene>
    <name evidence="1" type="ORF">CU098_013573</name>
</gene>
<keyword evidence="2" id="KW-1185">Reference proteome</keyword>
<dbReference type="AlphaFoldDB" id="A0A367KT64"/>
<reference evidence="1 2" key="1">
    <citation type="journal article" date="2018" name="G3 (Bethesda)">
        <title>Phylogenetic and Phylogenomic Definition of Rhizopus Species.</title>
        <authorList>
            <person name="Gryganskyi A.P."/>
            <person name="Golan J."/>
            <person name="Dolatabadi S."/>
            <person name="Mondo S."/>
            <person name="Robb S."/>
            <person name="Idnurm A."/>
            <person name="Muszewska A."/>
            <person name="Steczkiewicz K."/>
            <person name="Masonjones S."/>
            <person name="Liao H.L."/>
            <person name="Gajdeczka M.T."/>
            <person name="Anike F."/>
            <person name="Vuek A."/>
            <person name="Anishchenko I.M."/>
            <person name="Voigt K."/>
            <person name="de Hoog G.S."/>
            <person name="Smith M.E."/>
            <person name="Heitman J."/>
            <person name="Vilgalys R."/>
            <person name="Stajich J.E."/>
        </authorList>
    </citation>
    <scope>NUCLEOTIDE SEQUENCE [LARGE SCALE GENOMIC DNA]</scope>
    <source>
        <strain evidence="1 2">LSU 92-RS-03</strain>
    </source>
</reference>
<organism evidence="1 2">
    <name type="scientific">Rhizopus stolonifer</name>
    <name type="common">Rhizopus nigricans</name>
    <dbReference type="NCBI Taxonomy" id="4846"/>
    <lineage>
        <taxon>Eukaryota</taxon>
        <taxon>Fungi</taxon>
        <taxon>Fungi incertae sedis</taxon>
        <taxon>Mucoromycota</taxon>
        <taxon>Mucoromycotina</taxon>
        <taxon>Mucoromycetes</taxon>
        <taxon>Mucorales</taxon>
        <taxon>Mucorineae</taxon>
        <taxon>Rhizopodaceae</taxon>
        <taxon>Rhizopus</taxon>
    </lineage>
</organism>
<feature type="non-terminal residue" evidence="1">
    <location>
        <position position="1"/>
    </location>
</feature>
<dbReference type="EMBL" id="PJQM01000398">
    <property type="protein sequence ID" value="RCI05404.1"/>
    <property type="molecule type" value="Genomic_DNA"/>
</dbReference>
<evidence type="ECO:0000313" key="1">
    <source>
        <dbReference type="EMBL" id="RCI05404.1"/>
    </source>
</evidence>
<dbReference type="CDD" id="cd22744">
    <property type="entry name" value="OTU"/>
    <property type="match status" value="1"/>
</dbReference>
<sequence length="133" mass="15287">TVDENFLQFDLHKSIHLLEVKEMFDPKGDGFCGFRAAAHILYGNQAHYTLVKQNMIAALDLNRSTYENFLGMDINDIRSTITCGIDRTFDQIKRSDEGLSQQHDSPFDIFAIKSPKKTDEQAQSNSHTKYKWL</sequence>
<accession>A0A367KT64</accession>
<evidence type="ECO:0008006" key="3">
    <source>
        <dbReference type="Google" id="ProtNLM"/>
    </source>
</evidence>
<proteinExistence type="predicted"/>
<dbReference type="Proteomes" id="UP000253551">
    <property type="component" value="Unassembled WGS sequence"/>
</dbReference>
<evidence type="ECO:0000313" key="2">
    <source>
        <dbReference type="Proteomes" id="UP000253551"/>
    </source>
</evidence>
<dbReference type="OrthoDB" id="2379842at2759"/>
<comment type="caution">
    <text evidence="1">The sequence shown here is derived from an EMBL/GenBank/DDBJ whole genome shotgun (WGS) entry which is preliminary data.</text>
</comment>
<dbReference type="Gene3D" id="3.90.70.80">
    <property type="match status" value="1"/>
</dbReference>
<name>A0A367KT64_RHIST</name>